<organism evidence="3 4">
    <name type="scientific">Cylicocyclus nassatus</name>
    <name type="common">Nematode worm</name>
    <dbReference type="NCBI Taxonomy" id="53992"/>
    <lineage>
        <taxon>Eukaryota</taxon>
        <taxon>Metazoa</taxon>
        <taxon>Ecdysozoa</taxon>
        <taxon>Nematoda</taxon>
        <taxon>Chromadorea</taxon>
        <taxon>Rhabditida</taxon>
        <taxon>Rhabditina</taxon>
        <taxon>Rhabditomorpha</taxon>
        <taxon>Strongyloidea</taxon>
        <taxon>Strongylidae</taxon>
        <taxon>Cylicocyclus</taxon>
    </lineage>
</organism>
<evidence type="ECO:0000256" key="1">
    <source>
        <dbReference type="SAM" id="Phobius"/>
    </source>
</evidence>
<feature type="domain" description="Molybdenum cofactor sulfurase middle" evidence="2">
    <location>
        <begin position="84"/>
        <end position="137"/>
    </location>
</feature>
<dbReference type="Pfam" id="PF03476">
    <property type="entry name" value="MOSC_N"/>
    <property type="match status" value="1"/>
</dbReference>
<sequence>MAKAAIILVSTLSGTEVCPQKGTSTTKVSPGFTLWTLTFCLVVTISMWQERRALVAAGVGAFVLVYCIIKHYKNKAKNNVIPIGVVKELYVYPIKSCKGISVFSIFCHPLGPVSGENFDRFFIVIDGKTGRFYTARRSL</sequence>
<feature type="transmembrane region" description="Helical" evidence="1">
    <location>
        <begin position="53"/>
        <end position="72"/>
    </location>
</feature>
<evidence type="ECO:0000313" key="3">
    <source>
        <dbReference type="EMBL" id="CAJ0597954.1"/>
    </source>
</evidence>
<gene>
    <name evidence="3" type="ORF">CYNAS_LOCUS9937</name>
</gene>
<comment type="caution">
    <text evidence="3">The sequence shown here is derived from an EMBL/GenBank/DDBJ whole genome shotgun (WGS) entry which is preliminary data.</text>
</comment>
<keyword evidence="1" id="KW-1133">Transmembrane helix</keyword>
<feature type="transmembrane region" description="Helical" evidence="1">
    <location>
        <begin position="29"/>
        <end position="48"/>
    </location>
</feature>
<keyword evidence="1" id="KW-0812">Transmembrane</keyword>
<evidence type="ECO:0000259" key="2">
    <source>
        <dbReference type="Pfam" id="PF03476"/>
    </source>
</evidence>
<keyword evidence="4" id="KW-1185">Reference proteome</keyword>
<dbReference type="EMBL" id="CATQJL010000223">
    <property type="protein sequence ID" value="CAJ0597954.1"/>
    <property type="molecule type" value="Genomic_DNA"/>
</dbReference>
<dbReference type="InterPro" id="IPR005303">
    <property type="entry name" value="MOCOS_middle"/>
</dbReference>
<dbReference type="SUPFAM" id="SSF141673">
    <property type="entry name" value="MOSC N-terminal domain-like"/>
    <property type="match status" value="1"/>
</dbReference>
<protein>
    <recommendedName>
        <fullName evidence="2">Molybdenum cofactor sulfurase middle domain-containing protein</fullName>
    </recommendedName>
</protein>
<dbReference type="AlphaFoldDB" id="A0AA36GTF6"/>
<reference evidence="3" key="1">
    <citation type="submission" date="2023-07" db="EMBL/GenBank/DDBJ databases">
        <authorList>
            <consortium name="CYATHOMIX"/>
        </authorList>
    </citation>
    <scope>NUCLEOTIDE SEQUENCE</scope>
    <source>
        <strain evidence="3">N/A</strain>
    </source>
</reference>
<proteinExistence type="predicted"/>
<accession>A0AA36GTF6</accession>
<dbReference type="Proteomes" id="UP001176961">
    <property type="component" value="Unassembled WGS sequence"/>
</dbReference>
<keyword evidence="1" id="KW-0472">Membrane</keyword>
<evidence type="ECO:0000313" key="4">
    <source>
        <dbReference type="Proteomes" id="UP001176961"/>
    </source>
</evidence>
<name>A0AA36GTF6_CYLNA</name>